<dbReference type="AlphaFoldDB" id="A0A8J3WR57"/>
<accession>A0A8J3WR57</accession>
<sequence>MYTFHTTFDDQPELHRLVTAYQTALDGLGGLDIIPLKWLHLTMQGIGFTDEVSTDDVDAIAAAVTSRLKAMEPVELTFTRPVTDPEALQFHVQPAKGIREVRRAVRAGIAEVWGADRVPDPEIWTPHVSIAYSNSDGPAEPYAKALDSVEAEPVTVRVSQIQLIVIDRDERLYRWDTHMGVPLGPSTD</sequence>
<dbReference type="Proteomes" id="UP000634476">
    <property type="component" value="Unassembled WGS sequence"/>
</dbReference>
<proteinExistence type="predicted"/>
<dbReference type="InterPro" id="IPR009097">
    <property type="entry name" value="Cyclic_Pdiesterase"/>
</dbReference>
<dbReference type="EMBL" id="BOOK01000006">
    <property type="protein sequence ID" value="GIH99183.1"/>
    <property type="molecule type" value="Genomic_DNA"/>
</dbReference>
<evidence type="ECO:0000313" key="2">
    <source>
        <dbReference type="Proteomes" id="UP000634476"/>
    </source>
</evidence>
<dbReference type="Pfam" id="PF13563">
    <property type="entry name" value="2_5_RNA_ligase2"/>
    <property type="match status" value="1"/>
</dbReference>
<reference evidence="1" key="1">
    <citation type="submission" date="2021-01" db="EMBL/GenBank/DDBJ databases">
        <title>Whole genome shotgun sequence of Planobispora takensis NBRC 109077.</title>
        <authorList>
            <person name="Komaki H."/>
            <person name="Tamura T."/>
        </authorList>
    </citation>
    <scope>NUCLEOTIDE SEQUENCE</scope>
    <source>
        <strain evidence="1">NBRC 109077</strain>
    </source>
</reference>
<dbReference type="SUPFAM" id="SSF55144">
    <property type="entry name" value="LigT-like"/>
    <property type="match status" value="1"/>
</dbReference>
<name>A0A8J3WR57_9ACTN</name>
<dbReference type="Gene3D" id="3.90.1140.10">
    <property type="entry name" value="Cyclic phosphodiesterase"/>
    <property type="match status" value="1"/>
</dbReference>
<evidence type="ECO:0000313" key="1">
    <source>
        <dbReference type="EMBL" id="GIH99183.1"/>
    </source>
</evidence>
<organism evidence="1 2">
    <name type="scientific">Planobispora takensis</name>
    <dbReference type="NCBI Taxonomy" id="1367882"/>
    <lineage>
        <taxon>Bacteria</taxon>
        <taxon>Bacillati</taxon>
        <taxon>Actinomycetota</taxon>
        <taxon>Actinomycetes</taxon>
        <taxon>Streptosporangiales</taxon>
        <taxon>Streptosporangiaceae</taxon>
        <taxon>Planobispora</taxon>
    </lineage>
</organism>
<comment type="caution">
    <text evidence="1">The sequence shown here is derived from an EMBL/GenBank/DDBJ whole genome shotgun (WGS) entry which is preliminary data.</text>
</comment>
<protein>
    <recommendedName>
        <fullName evidence="3">2'-5' RNA ligase</fullName>
    </recommendedName>
</protein>
<gene>
    <name evidence="1" type="ORF">Pta02_11920</name>
</gene>
<evidence type="ECO:0008006" key="3">
    <source>
        <dbReference type="Google" id="ProtNLM"/>
    </source>
</evidence>
<keyword evidence="2" id="KW-1185">Reference proteome</keyword>